<dbReference type="AlphaFoldDB" id="A0A1X6ZAR2"/>
<dbReference type="RefSeq" id="WP_085805740.1">
    <property type="nucleotide sequence ID" value="NZ_FWFX01000006.1"/>
</dbReference>
<protein>
    <recommendedName>
        <fullName evidence="3">DUF3445 domain-containing protein</fullName>
    </recommendedName>
</protein>
<dbReference type="InterPro" id="IPR021848">
    <property type="entry name" value="HODM_asu-like"/>
</dbReference>
<accession>A0A1X6ZAR2</accession>
<organism evidence="1 2">
    <name type="scientific">Roseovarius albus</name>
    <dbReference type="NCBI Taxonomy" id="1247867"/>
    <lineage>
        <taxon>Bacteria</taxon>
        <taxon>Pseudomonadati</taxon>
        <taxon>Pseudomonadota</taxon>
        <taxon>Alphaproteobacteria</taxon>
        <taxon>Rhodobacterales</taxon>
        <taxon>Roseobacteraceae</taxon>
        <taxon>Roseovarius</taxon>
    </lineage>
</organism>
<evidence type="ECO:0008006" key="3">
    <source>
        <dbReference type="Google" id="ProtNLM"/>
    </source>
</evidence>
<dbReference type="Pfam" id="PF11927">
    <property type="entry name" value="HODM_asu-like"/>
    <property type="match status" value="1"/>
</dbReference>
<dbReference type="OrthoDB" id="5242510at2"/>
<keyword evidence="2" id="KW-1185">Reference proteome</keyword>
<dbReference type="EMBL" id="FWFX01000006">
    <property type="protein sequence ID" value="SLN45714.1"/>
    <property type="molecule type" value="Genomic_DNA"/>
</dbReference>
<reference evidence="1 2" key="1">
    <citation type="submission" date="2017-03" db="EMBL/GenBank/DDBJ databases">
        <authorList>
            <person name="Afonso C.L."/>
            <person name="Miller P.J."/>
            <person name="Scott M.A."/>
            <person name="Spackman E."/>
            <person name="Goraichik I."/>
            <person name="Dimitrov K.M."/>
            <person name="Suarez D.L."/>
            <person name="Swayne D.E."/>
        </authorList>
    </citation>
    <scope>NUCLEOTIDE SEQUENCE [LARGE SCALE GENOMIC DNA]</scope>
    <source>
        <strain evidence="1 2">CECT 7450</strain>
    </source>
</reference>
<sequence>MANFEAQQLGQQFQREEILQSSTPYDVENLRSLPGIAPLNAEDWLLTDDVYAAQMAERTRLLRTQREDVLALRPEGREAAEELLQHVLDWLIINGQGFAVSGGQVLRPDGVVVNVDRADPLGSLGHIVQDDFCLLQKQGEEHFLVGAVLCFPASWRLADKIGRPLIGIHARVPEYDDQIARRVQRLFDGVQVGRPLWRFNRLHYADPTLFQPVSRQTPSEELRAGYPYLRTERQCVLRLPKTQACVFSIHTYVLKHAVNVPVHK</sequence>
<evidence type="ECO:0000313" key="1">
    <source>
        <dbReference type="EMBL" id="SLN45714.1"/>
    </source>
</evidence>
<evidence type="ECO:0000313" key="2">
    <source>
        <dbReference type="Proteomes" id="UP000193061"/>
    </source>
</evidence>
<dbReference type="Proteomes" id="UP000193061">
    <property type="component" value="Unassembled WGS sequence"/>
</dbReference>
<proteinExistence type="predicted"/>
<name>A0A1X6ZAR2_9RHOB</name>
<gene>
    <name evidence="1" type="ORF">ROA7450_02218</name>
</gene>